<accession>A0AAW0NU46</accession>
<name>A0AAW0NU46_9GOBI</name>
<gene>
    <name evidence="2" type="ORF">WMY93_017266</name>
</gene>
<keyword evidence="1" id="KW-1133">Transmembrane helix</keyword>
<dbReference type="Gene3D" id="2.60.40.10">
    <property type="entry name" value="Immunoglobulins"/>
    <property type="match status" value="1"/>
</dbReference>
<proteinExistence type="predicted"/>
<comment type="caution">
    <text evidence="2">The sequence shown here is derived from an EMBL/GenBank/DDBJ whole genome shotgun (WGS) entry which is preliminary data.</text>
</comment>
<keyword evidence="1" id="KW-0472">Membrane</keyword>
<evidence type="ECO:0000313" key="3">
    <source>
        <dbReference type="Proteomes" id="UP001460270"/>
    </source>
</evidence>
<protein>
    <recommendedName>
        <fullName evidence="4">Immunoglobulin V-set domain-containing protein</fullName>
    </recommendedName>
</protein>
<feature type="transmembrane region" description="Helical" evidence="1">
    <location>
        <begin position="184"/>
        <end position="210"/>
    </location>
</feature>
<dbReference type="SUPFAM" id="SSF48726">
    <property type="entry name" value="Immunoglobulin"/>
    <property type="match status" value="1"/>
</dbReference>
<dbReference type="InterPro" id="IPR013783">
    <property type="entry name" value="Ig-like_fold"/>
</dbReference>
<dbReference type="InterPro" id="IPR036179">
    <property type="entry name" value="Ig-like_dom_sf"/>
</dbReference>
<dbReference type="EMBL" id="JBBPFD010000012">
    <property type="protein sequence ID" value="KAK7904659.1"/>
    <property type="molecule type" value="Genomic_DNA"/>
</dbReference>
<dbReference type="Proteomes" id="UP001460270">
    <property type="component" value="Unassembled WGS sequence"/>
</dbReference>
<keyword evidence="1" id="KW-0812">Transmembrane</keyword>
<sequence>MSSYNKYNTKGEFFDTFKTSRRFKLNNTKHYNNLTIEKLHISDAATYFCMSSNLYKLDFLEAFALDVEGAGFTLSTLVFDSMPENANVQSRSEKLDCSFDSGICHEEHTVYEFSPSAESQKGILYSPEGEKCESKTTHSSTNACVYNLPMQDENATKDWTKCAVATCGKLLFGRKSKPGDKDMASVLMFVLTGALVVTLILTLLLTLAIYKIKKKAPPAVTEENEENVHYAALKHHASNKTIQQRDSTDTECVYSGVRM</sequence>
<dbReference type="AlphaFoldDB" id="A0AAW0NU46"/>
<evidence type="ECO:0008006" key="4">
    <source>
        <dbReference type="Google" id="ProtNLM"/>
    </source>
</evidence>
<reference evidence="3" key="1">
    <citation type="submission" date="2024-04" db="EMBL/GenBank/DDBJ databases">
        <title>Salinicola lusitanus LLJ914,a marine bacterium isolated from the Okinawa Trough.</title>
        <authorList>
            <person name="Li J."/>
        </authorList>
    </citation>
    <scope>NUCLEOTIDE SEQUENCE [LARGE SCALE GENOMIC DNA]</scope>
</reference>
<evidence type="ECO:0000313" key="2">
    <source>
        <dbReference type="EMBL" id="KAK7904659.1"/>
    </source>
</evidence>
<keyword evidence="3" id="KW-1185">Reference proteome</keyword>
<evidence type="ECO:0000256" key="1">
    <source>
        <dbReference type="SAM" id="Phobius"/>
    </source>
</evidence>
<organism evidence="2 3">
    <name type="scientific">Mugilogobius chulae</name>
    <name type="common">yellowstripe goby</name>
    <dbReference type="NCBI Taxonomy" id="88201"/>
    <lineage>
        <taxon>Eukaryota</taxon>
        <taxon>Metazoa</taxon>
        <taxon>Chordata</taxon>
        <taxon>Craniata</taxon>
        <taxon>Vertebrata</taxon>
        <taxon>Euteleostomi</taxon>
        <taxon>Actinopterygii</taxon>
        <taxon>Neopterygii</taxon>
        <taxon>Teleostei</taxon>
        <taxon>Neoteleostei</taxon>
        <taxon>Acanthomorphata</taxon>
        <taxon>Gobiaria</taxon>
        <taxon>Gobiiformes</taxon>
        <taxon>Gobioidei</taxon>
        <taxon>Gobiidae</taxon>
        <taxon>Gobionellinae</taxon>
        <taxon>Mugilogobius</taxon>
    </lineage>
</organism>